<dbReference type="Proteomes" id="UP001055804">
    <property type="component" value="Unassembled WGS sequence"/>
</dbReference>
<evidence type="ECO:0000313" key="4">
    <source>
        <dbReference type="EMBL" id="MCP1337806.1"/>
    </source>
</evidence>
<evidence type="ECO:0000256" key="2">
    <source>
        <dbReference type="PIRNR" id="PIRNR001365"/>
    </source>
</evidence>
<comment type="similarity">
    <text evidence="2">Belongs to the DapA family.</text>
</comment>
<dbReference type="Pfam" id="PF00701">
    <property type="entry name" value="DHDPS"/>
    <property type="match status" value="1"/>
</dbReference>
<dbReference type="RefSeq" id="WP_269333769.1">
    <property type="nucleotide sequence ID" value="NZ_JAMZFT010000004.1"/>
</dbReference>
<evidence type="ECO:0000256" key="1">
    <source>
        <dbReference type="ARBA" id="ARBA00023239"/>
    </source>
</evidence>
<dbReference type="SUPFAM" id="SSF51569">
    <property type="entry name" value="Aldolase"/>
    <property type="match status" value="1"/>
</dbReference>
<feature type="active site" description="Schiff-base intermediate with substrate" evidence="3">
    <location>
        <position position="172"/>
    </location>
</feature>
<dbReference type="GO" id="GO:0008840">
    <property type="term" value="F:4-hydroxy-tetrahydrodipicolinate synthase activity"/>
    <property type="evidence" value="ECO:0007669"/>
    <property type="project" value="TreeGrafter"/>
</dbReference>
<dbReference type="PIRSF" id="PIRSF001365">
    <property type="entry name" value="DHDPS"/>
    <property type="match status" value="1"/>
</dbReference>
<dbReference type="CDD" id="cd00408">
    <property type="entry name" value="DHDPS-like"/>
    <property type="match status" value="1"/>
</dbReference>
<protein>
    <submittedName>
        <fullName evidence="4">Dihydrodipicolinate synthase family protein</fullName>
    </submittedName>
</protein>
<keyword evidence="5" id="KW-1185">Reference proteome</keyword>
<keyword evidence="1 2" id="KW-0456">Lyase</keyword>
<sequence>MIPNTDRPFDGIYVATVCPMHSDGAIDEAALAHHFRTAMSTDGIVGVLVNGHAGENFALSRAEKRRVTEIAAATIGDRAIIVCGINAEDSFEAQRHARDAEAAGADVLMVFPPFSWALSLTRDMALTHHRMVAEASGLPQMLYQASVGSGRMAYDAETLAALVTLPNVVGIKEGSWETARYEANRRLIREVAPHVAVMASGDEHLLSCFLAGSEGSLVSLAVLVPDAIVALDRAVRRGDLAAARAAHERIYPLARAVYGTAPSGYAAARLKTGMRLLGLLDCDRVRPPIGALDATEIARLDRAIAAAGLDARKLCPSTDTPS</sequence>
<evidence type="ECO:0000256" key="3">
    <source>
        <dbReference type="PIRSR" id="PIRSR001365-1"/>
    </source>
</evidence>
<accession>A0A9J6PH34</accession>
<dbReference type="EMBL" id="JAMZFT010000004">
    <property type="protein sequence ID" value="MCP1337806.1"/>
    <property type="molecule type" value="Genomic_DNA"/>
</dbReference>
<dbReference type="SMART" id="SM01130">
    <property type="entry name" value="DHDPS"/>
    <property type="match status" value="1"/>
</dbReference>
<name>A0A9J6PH34_9PROT</name>
<dbReference type="PANTHER" id="PTHR12128:SF72">
    <property type="entry name" value="DIHYDRODIPICOLINATE SYNTHASE"/>
    <property type="match status" value="1"/>
</dbReference>
<proteinExistence type="inferred from homology"/>
<gene>
    <name evidence="4" type="ORF">NJQ99_15400</name>
</gene>
<dbReference type="PANTHER" id="PTHR12128">
    <property type="entry name" value="DIHYDRODIPICOLINATE SYNTHASE"/>
    <property type="match status" value="1"/>
</dbReference>
<comment type="caution">
    <text evidence="4">The sequence shown here is derived from an EMBL/GenBank/DDBJ whole genome shotgun (WGS) entry which is preliminary data.</text>
</comment>
<organism evidence="4 5">
    <name type="scientific">Futiania mangrovi</name>
    <dbReference type="NCBI Taxonomy" id="2959716"/>
    <lineage>
        <taxon>Bacteria</taxon>
        <taxon>Pseudomonadati</taxon>
        <taxon>Pseudomonadota</taxon>
        <taxon>Alphaproteobacteria</taxon>
        <taxon>Futianiales</taxon>
        <taxon>Futianiaceae</taxon>
        <taxon>Futiania</taxon>
    </lineage>
</organism>
<evidence type="ECO:0000313" key="5">
    <source>
        <dbReference type="Proteomes" id="UP001055804"/>
    </source>
</evidence>
<reference evidence="4" key="1">
    <citation type="submission" date="2022-06" db="EMBL/GenBank/DDBJ databases">
        <title>Isolation and Genomics of Futiania mangrovii gen. nov., sp. nov., a Rare and Metabolically-versatile member in the Class Alphaproteobacteria.</title>
        <authorList>
            <person name="Liu L."/>
            <person name="Huang W.-C."/>
            <person name="Pan J."/>
            <person name="Li J."/>
            <person name="Huang Y."/>
            <person name="Du H."/>
            <person name="Liu Y."/>
            <person name="Li M."/>
        </authorList>
    </citation>
    <scope>NUCLEOTIDE SEQUENCE</scope>
    <source>
        <strain evidence="4">FT118</strain>
    </source>
</reference>
<dbReference type="AlphaFoldDB" id="A0A9J6PH34"/>
<feature type="active site" description="Proton donor/acceptor" evidence="3">
    <location>
        <position position="143"/>
    </location>
</feature>
<dbReference type="InterPro" id="IPR013785">
    <property type="entry name" value="Aldolase_TIM"/>
</dbReference>
<dbReference type="Gene3D" id="3.20.20.70">
    <property type="entry name" value="Aldolase class I"/>
    <property type="match status" value="1"/>
</dbReference>
<dbReference type="InterPro" id="IPR002220">
    <property type="entry name" value="DapA-like"/>
</dbReference>